<dbReference type="RefSeq" id="WP_100422015.1">
    <property type="nucleotide sequence ID" value="NZ_BOOX01000003.1"/>
</dbReference>
<protein>
    <submittedName>
        <fullName evidence="2">Uncharacterized protein</fullName>
    </submittedName>
</protein>
<name>A0A2M9D0H8_9CELL</name>
<evidence type="ECO:0000313" key="3">
    <source>
        <dbReference type="Proteomes" id="UP000231693"/>
    </source>
</evidence>
<proteinExistence type="predicted"/>
<evidence type="ECO:0000313" key="2">
    <source>
        <dbReference type="EMBL" id="PJJ77669.1"/>
    </source>
</evidence>
<reference evidence="2 3" key="1">
    <citation type="submission" date="2017-11" db="EMBL/GenBank/DDBJ databases">
        <title>Genomic Encyclopedia of Archaeal and Bacterial Type Strains, Phase II (KMG-II): From Individual Species to Whole Genera.</title>
        <authorList>
            <person name="Goeker M."/>
        </authorList>
    </citation>
    <scope>NUCLEOTIDE SEQUENCE [LARGE SCALE GENOMIC DNA]</scope>
    <source>
        <strain evidence="2 3">DSM 25478</strain>
    </source>
</reference>
<sequence length="175" mass="18033">MITGGAPRARAVDVGAYADPRRPGRVVLVVLGVLLGLVVLVGPLVLYAVVSGEAHAEMYDEAYACDPDDTEGVLATDALLALVPPDATVGPVESGCDTDDRYRFAYVVVEGIDVETADAYYLAAATAQGFTRTTAGGSTCTSVDRDGRSIALEVSPDPEGVVVSLVAAADGKRQC</sequence>
<gene>
    <name evidence="2" type="ORF">CLV28_0894</name>
</gene>
<comment type="caution">
    <text evidence="2">The sequence shown here is derived from an EMBL/GenBank/DDBJ whole genome shotgun (WGS) entry which is preliminary data.</text>
</comment>
<organism evidence="2 3">
    <name type="scientific">Sediminihabitans luteus</name>
    <dbReference type="NCBI Taxonomy" id="1138585"/>
    <lineage>
        <taxon>Bacteria</taxon>
        <taxon>Bacillati</taxon>
        <taxon>Actinomycetota</taxon>
        <taxon>Actinomycetes</taxon>
        <taxon>Micrococcales</taxon>
        <taxon>Cellulomonadaceae</taxon>
        <taxon>Sediminihabitans</taxon>
    </lineage>
</organism>
<dbReference type="AlphaFoldDB" id="A0A2M9D0H8"/>
<evidence type="ECO:0000256" key="1">
    <source>
        <dbReference type="SAM" id="Phobius"/>
    </source>
</evidence>
<keyword evidence="1" id="KW-0812">Transmembrane</keyword>
<feature type="transmembrane region" description="Helical" evidence="1">
    <location>
        <begin position="26"/>
        <end position="50"/>
    </location>
</feature>
<keyword evidence="3" id="KW-1185">Reference proteome</keyword>
<dbReference type="Proteomes" id="UP000231693">
    <property type="component" value="Unassembled WGS sequence"/>
</dbReference>
<keyword evidence="1" id="KW-1133">Transmembrane helix</keyword>
<dbReference type="EMBL" id="PGFE01000001">
    <property type="protein sequence ID" value="PJJ77669.1"/>
    <property type="molecule type" value="Genomic_DNA"/>
</dbReference>
<accession>A0A2M9D0H8</accession>
<keyword evidence="1" id="KW-0472">Membrane</keyword>